<keyword evidence="5 6" id="KW-0408">Iron</keyword>
<keyword evidence="3 6" id="KW-0349">Heme</keyword>
<feature type="binding site" description="axial binding residue" evidence="6">
    <location>
        <position position="95"/>
    </location>
    <ligand>
        <name>heme</name>
        <dbReference type="ChEBI" id="CHEBI:30413"/>
    </ligand>
    <ligandPart>
        <name>Fe</name>
        <dbReference type="ChEBI" id="CHEBI:18248"/>
    </ligandPart>
</feature>
<keyword evidence="4 6" id="KW-0479">Metal-binding</keyword>
<evidence type="ECO:0000256" key="6">
    <source>
        <dbReference type="PIRSR" id="PIRSR602401-1"/>
    </source>
</evidence>
<dbReference type="GO" id="GO:0006805">
    <property type="term" value="P:xenobiotic metabolic process"/>
    <property type="evidence" value="ECO:0007669"/>
    <property type="project" value="TreeGrafter"/>
</dbReference>
<dbReference type="PANTHER" id="PTHR24300:SF1">
    <property type="entry name" value="CYTOCHROME P450 2D6-RELATED"/>
    <property type="match status" value="1"/>
</dbReference>
<reference evidence="8" key="2">
    <citation type="submission" date="2025-09" db="UniProtKB">
        <authorList>
            <consortium name="Ensembl"/>
        </authorList>
    </citation>
    <scope>IDENTIFICATION</scope>
</reference>
<dbReference type="PANTHER" id="PTHR24300">
    <property type="entry name" value="CYTOCHROME P450 508A4-RELATED"/>
    <property type="match status" value="1"/>
</dbReference>
<evidence type="ECO:0000313" key="8">
    <source>
        <dbReference type="Ensembl" id="ENSNPEP00000002512.1"/>
    </source>
</evidence>
<keyword evidence="7" id="KW-0503">Monooxygenase</keyword>
<reference evidence="8" key="1">
    <citation type="submission" date="2025-08" db="UniProtKB">
        <authorList>
            <consortium name="Ensembl"/>
        </authorList>
    </citation>
    <scope>IDENTIFICATION</scope>
</reference>
<accession>A0A8C7E907</accession>
<evidence type="ECO:0000256" key="3">
    <source>
        <dbReference type="ARBA" id="ARBA00022617"/>
    </source>
</evidence>
<dbReference type="GO" id="GO:0020037">
    <property type="term" value="F:heme binding"/>
    <property type="evidence" value="ECO:0007669"/>
    <property type="project" value="InterPro"/>
</dbReference>
<evidence type="ECO:0000256" key="4">
    <source>
        <dbReference type="ARBA" id="ARBA00022723"/>
    </source>
</evidence>
<dbReference type="InterPro" id="IPR001128">
    <property type="entry name" value="Cyt_P450"/>
</dbReference>
<proteinExistence type="inferred from homology"/>
<evidence type="ECO:0000256" key="2">
    <source>
        <dbReference type="ARBA" id="ARBA00010617"/>
    </source>
</evidence>
<dbReference type="Proteomes" id="UP000694420">
    <property type="component" value="Unplaced"/>
</dbReference>
<dbReference type="PRINTS" id="PR00463">
    <property type="entry name" value="EP450I"/>
</dbReference>
<dbReference type="Ensembl" id="ENSNPET00000002559.1">
    <property type="protein sequence ID" value="ENSNPEP00000002512.1"/>
    <property type="gene ID" value="ENSNPEG00000001933.1"/>
</dbReference>
<sequence length="149" mass="17059">MQKRTPPVPSGKPAPFCHRTSTALCAPILLLLSPKPFPPGGEQGTTVITNLSSVLKDESAWEKPHEFYPEHFLDEAGHFVKREAFMPFSAGRRVCLGEQLARMELFIFFTTLLQKFTFVLPENQPKPREDYYFALISFPYPYQIRALPR</sequence>
<dbReference type="InterPro" id="IPR017972">
    <property type="entry name" value="Cyt_P450_CS"/>
</dbReference>
<dbReference type="Gene3D" id="1.10.630.10">
    <property type="entry name" value="Cytochrome P450"/>
    <property type="match status" value="1"/>
</dbReference>
<comment type="cofactor">
    <cofactor evidence="1 6">
        <name>heme</name>
        <dbReference type="ChEBI" id="CHEBI:30413"/>
    </cofactor>
</comment>
<dbReference type="InterPro" id="IPR050182">
    <property type="entry name" value="Cytochrome_P450_fam2"/>
</dbReference>
<dbReference type="InterPro" id="IPR036396">
    <property type="entry name" value="Cyt_P450_sf"/>
</dbReference>
<organism evidence="8 9">
    <name type="scientific">Nothoprocta perdicaria</name>
    <name type="common">Chilean tinamou</name>
    <name type="synonym">Crypturus perdicarius</name>
    <dbReference type="NCBI Taxonomy" id="30464"/>
    <lineage>
        <taxon>Eukaryota</taxon>
        <taxon>Metazoa</taxon>
        <taxon>Chordata</taxon>
        <taxon>Craniata</taxon>
        <taxon>Vertebrata</taxon>
        <taxon>Euteleostomi</taxon>
        <taxon>Archelosauria</taxon>
        <taxon>Archosauria</taxon>
        <taxon>Dinosauria</taxon>
        <taxon>Saurischia</taxon>
        <taxon>Theropoda</taxon>
        <taxon>Coelurosauria</taxon>
        <taxon>Aves</taxon>
        <taxon>Palaeognathae</taxon>
        <taxon>Tinamiformes</taxon>
        <taxon>Tinamidae</taxon>
        <taxon>Nothoprocta</taxon>
    </lineage>
</organism>
<dbReference type="SUPFAM" id="SSF48264">
    <property type="entry name" value="Cytochrome P450"/>
    <property type="match status" value="1"/>
</dbReference>
<dbReference type="AlphaFoldDB" id="A0A8C7E907"/>
<name>A0A8C7E907_NOTPE</name>
<dbReference type="GO" id="GO:0005506">
    <property type="term" value="F:iron ion binding"/>
    <property type="evidence" value="ECO:0007669"/>
    <property type="project" value="InterPro"/>
</dbReference>
<dbReference type="PROSITE" id="PS00086">
    <property type="entry name" value="CYTOCHROME_P450"/>
    <property type="match status" value="1"/>
</dbReference>
<keyword evidence="9" id="KW-1185">Reference proteome</keyword>
<dbReference type="GO" id="GO:0019369">
    <property type="term" value="P:arachidonate metabolic process"/>
    <property type="evidence" value="ECO:0007669"/>
    <property type="project" value="TreeGrafter"/>
</dbReference>
<dbReference type="GO" id="GO:0005737">
    <property type="term" value="C:cytoplasm"/>
    <property type="evidence" value="ECO:0007669"/>
    <property type="project" value="TreeGrafter"/>
</dbReference>
<evidence type="ECO:0000313" key="9">
    <source>
        <dbReference type="Proteomes" id="UP000694420"/>
    </source>
</evidence>
<evidence type="ECO:0000256" key="1">
    <source>
        <dbReference type="ARBA" id="ARBA00001971"/>
    </source>
</evidence>
<dbReference type="InterPro" id="IPR002401">
    <property type="entry name" value="Cyt_P450_E_grp-I"/>
</dbReference>
<dbReference type="Pfam" id="PF00067">
    <property type="entry name" value="p450"/>
    <property type="match status" value="1"/>
</dbReference>
<evidence type="ECO:0000256" key="7">
    <source>
        <dbReference type="RuleBase" id="RU000461"/>
    </source>
</evidence>
<protein>
    <submittedName>
        <fullName evidence="8">Uncharacterized protein</fullName>
    </submittedName>
</protein>
<dbReference type="GO" id="GO:0016712">
    <property type="term" value="F:oxidoreductase activity, acting on paired donors, with incorporation or reduction of molecular oxygen, reduced flavin or flavoprotein as one donor, and incorporation of one atom of oxygen"/>
    <property type="evidence" value="ECO:0007669"/>
    <property type="project" value="TreeGrafter"/>
</dbReference>
<keyword evidence="7" id="KW-0560">Oxidoreductase</keyword>
<evidence type="ECO:0000256" key="5">
    <source>
        <dbReference type="ARBA" id="ARBA00023004"/>
    </source>
</evidence>
<comment type="similarity">
    <text evidence="2 7">Belongs to the cytochrome P450 family.</text>
</comment>